<sequence>MGAEEVKQFNVYLPVELIKQVKYRAVESEMSLSALVAEALRAYLGAEPPTREKEK</sequence>
<name>A0A231H7T9_9NOCA</name>
<gene>
    <name evidence="1" type="ORF">B7C42_02875</name>
</gene>
<evidence type="ECO:0000313" key="2">
    <source>
        <dbReference type="Proteomes" id="UP000215506"/>
    </source>
</evidence>
<dbReference type="InterPro" id="IPR013321">
    <property type="entry name" value="Arc_rbn_hlx_hlx"/>
</dbReference>
<dbReference type="Gene3D" id="1.10.1220.10">
    <property type="entry name" value="Met repressor-like"/>
    <property type="match status" value="1"/>
</dbReference>
<dbReference type="AlphaFoldDB" id="A0A231H7T9"/>
<dbReference type="GeneID" id="66722015"/>
<accession>A0A231H7T9</accession>
<comment type="caution">
    <text evidence="1">The sequence shown here is derived from an EMBL/GenBank/DDBJ whole genome shotgun (WGS) entry which is preliminary data.</text>
</comment>
<dbReference type="CDD" id="cd21631">
    <property type="entry name" value="RHH_CopG_NikR-like"/>
    <property type="match status" value="1"/>
</dbReference>
<dbReference type="InterPro" id="IPR010985">
    <property type="entry name" value="Ribbon_hlx_hlx"/>
</dbReference>
<dbReference type="GO" id="GO:0006355">
    <property type="term" value="P:regulation of DNA-templated transcription"/>
    <property type="evidence" value="ECO:0007669"/>
    <property type="project" value="InterPro"/>
</dbReference>
<evidence type="ECO:0000313" key="1">
    <source>
        <dbReference type="EMBL" id="OXR44919.1"/>
    </source>
</evidence>
<dbReference type="Proteomes" id="UP000215506">
    <property type="component" value="Unassembled WGS sequence"/>
</dbReference>
<reference evidence="1 2" key="1">
    <citation type="submission" date="2017-07" db="EMBL/GenBank/DDBJ databases">
        <title>First draft Genome Sequence of Nocardia cerradoensis isolated from human infection.</title>
        <authorList>
            <person name="Carrasco G."/>
        </authorList>
    </citation>
    <scope>NUCLEOTIDE SEQUENCE [LARGE SCALE GENOMIC DNA]</scope>
    <source>
        <strain evidence="1 2">CNM20130759</strain>
    </source>
</reference>
<organism evidence="1 2">
    <name type="scientific">Nocardia cerradoensis</name>
    <dbReference type="NCBI Taxonomy" id="85688"/>
    <lineage>
        <taxon>Bacteria</taxon>
        <taxon>Bacillati</taxon>
        <taxon>Actinomycetota</taxon>
        <taxon>Actinomycetes</taxon>
        <taxon>Mycobacteriales</taxon>
        <taxon>Nocardiaceae</taxon>
        <taxon>Nocardia</taxon>
    </lineage>
</organism>
<dbReference type="SUPFAM" id="SSF47598">
    <property type="entry name" value="Ribbon-helix-helix"/>
    <property type="match status" value="1"/>
</dbReference>
<dbReference type="RefSeq" id="WP_036499828.1">
    <property type="nucleotide sequence ID" value="NZ_JAAXOR010000002.1"/>
</dbReference>
<proteinExistence type="predicted"/>
<keyword evidence="2" id="KW-1185">Reference proteome</keyword>
<dbReference type="EMBL" id="NGAF01000005">
    <property type="protein sequence ID" value="OXR44919.1"/>
    <property type="molecule type" value="Genomic_DNA"/>
</dbReference>
<protein>
    <submittedName>
        <fullName evidence="1">Uncharacterized protein</fullName>
    </submittedName>
</protein>